<dbReference type="EMBL" id="JAKIKS010000006">
    <property type="protein sequence ID" value="MCL1123473.1"/>
    <property type="molecule type" value="Genomic_DNA"/>
</dbReference>
<feature type="compositionally biased region" description="Basic and acidic residues" evidence="1">
    <location>
        <begin position="1"/>
        <end position="13"/>
    </location>
</feature>
<keyword evidence="3" id="KW-1185">Reference proteome</keyword>
<feature type="compositionally biased region" description="Acidic residues" evidence="1">
    <location>
        <begin position="98"/>
        <end position="114"/>
    </location>
</feature>
<gene>
    <name evidence="2" type="ORF">L2764_02985</name>
</gene>
<evidence type="ECO:0000313" key="2">
    <source>
        <dbReference type="EMBL" id="MCL1123473.1"/>
    </source>
</evidence>
<sequence length="342" mass="36952">MENNSHFDHRMNNEHNNGNGHGQNDQGNNGINNGNGHGQNDQGNNGINNGNGHGQNDQGNNGSNDGNGHGQNDQENNGNNDGNGHGQNDQGNNGHSDDESEDLTDDSSDDDADNSSENSSTTEEVEDKTPYGFTSSTGWSEYKDQKSFLGMKVVTKQLYSITNGGKCSITLGSDTTLVGGSKLLIKGLAWSKHAHLGYHFSGSFATLSWSNDANDVSFKSQKLAAEKEKLEAVTFKAHIEEWESKVSSQTALAHRIMQVNSEVGALGQKLGTVSSEFESTQFKYETGLIRKKVLVTKIQNVTQDCQTVAQSTDQCANALEKVFFNVNSAASVDIEDKKLILM</sequence>
<organism evidence="2 3">
    <name type="scientific">Shewanella surugensis</name>
    <dbReference type="NCBI Taxonomy" id="212020"/>
    <lineage>
        <taxon>Bacteria</taxon>
        <taxon>Pseudomonadati</taxon>
        <taxon>Pseudomonadota</taxon>
        <taxon>Gammaproteobacteria</taxon>
        <taxon>Alteromonadales</taxon>
        <taxon>Shewanellaceae</taxon>
        <taxon>Shewanella</taxon>
    </lineage>
</organism>
<dbReference type="Proteomes" id="UP001203423">
    <property type="component" value="Unassembled WGS sequence"/>
</dbReference>
<evidence type="ECO:0000256" key="1">
    <source>
        <dbReference type="SAM" id="MobiDB-lite"/>
    </source>
</evidence>
<feature type="region of interest" description="Disordered" evidence="1">
    <location>
        <begin position="1"/>
        <end position="137"/>
    </location>
</feature>
<comment type="caution">
    <text evidence="2">The sequence shown here is derived from an EMBL/GenBank/DDBJ whole genome shotgun (WGS) entry which is preliminary data.</text>
</comment>
<name>A0ABT0L709_9GAMM</name>
<accession>A0ABT0L709</accession>
<protein>
    <submittedName>
        <fullName evidence="2">Uncharacterized protein</fullName>
    </submittedName>
</protein>
<dbReference type="RefSeq" id="WP_248938759.1">
    <property type="nucleotide sequence ID" value="NZ_JAKIKS010000006.1"/>
</dbReference>
<evidence type="ECO:0000313" key="3">
    <source>
        <dbReference type="Proteomes" id="UP001203423"/>
    </source>
</evidence>
<proteinExistence type="predicted"/>
<feature type="compositionally biased region" description="Low complexity" evidence="1">
    <location>
        <begin position="14"/>
        <end position="94"/>
    </location>
</feature>
<reference evidence="2 3" key="1">
    <citation type="submission" date="2022-01" db="EMBL/GenBank/DDBJ databases">
        <title>Whole genome-based taxonomy of the Shewanellaceae.</title>
        <authorList>
            <person name="Martin-Rodriguez A.J."/>
        </authorList>
    </citation>
    <scope>NUCLEOTIDE SEQUENCE [LARGE SCALE GENOMIC DNA]</scope>
    <source>
        <strain evidence="2 3">DSM 17177</strain>
    </source>
</reference>